<dbReference type="PROSITE" id="PS50405">
    <property type="entry name" value="GST_CTER"/>
    <property type="match status" value="1"/>
</dbReference>
<dbReference type="Gene3D" id="1.20.1050.10">
    <property type="match status" value="1"/>
</dbReference>
<feature type="domain" description="GST C-terminal" evidence="3">
    <location>
        <begin position="87"/>
        <end position="206"/>
    </location>
</feature>
<name>A0ABX2T1Z0_9PROT</name>
<dbReference type="Pfam" id="PF02798">
    <property type="entry name" value="GST_N"/>
    <property type="match status" value="1"/>
</dbReference>
<dbReference type="InterPro" id="IPR040079">
    <property type="entry name" value="Glutathione_S-Trfase"/>
</dbReference>
<dbReference type="SFLD" id="SFLDG00358">
    <property type="entry name" value="Main_(cytGST)"/>
    <property type="match status" value="1"/>
</dbReference>
<dbReference type="PANTHER" id="PTHR44051">
    <property type="entry name" value="GLUTATHIONE S-TRANSFERASE-RELATED"/>
    <property type="match status" value="1"/>
</dbReference>
<dbReference type="InterPro" id="IPR036282">
    <property type="entry name" value="Glutathione-S-Trfase_C_sf"/>
</dbReference>
<comment type="caution">
    <text evidence="4">The sequence shown here is derived from an EMBL/GenBank/DDBJ whole genome shotgun (WGS) entry which is preliminary data.</text>
</comment>
<dbReference type="Pfam" id="PF00043">
    <property type="entry name" value="GST_C"/>
    <property type="match status" value="1"/>
</dbReference>
<dbReference type="PANTHER" id="PTHR44051:SF8">
    <property type="entry name" value="GLUTATHIONE S-TRANSFERASE GSTA"/>
    <property type="match status" value="1"/>
</dbReference>
<dbReference type="EMBL" id="JABFDB010000001">
    <property type="protein sequence ID" value="NYZ18106.1"/>
    <property type="molecule type" value="Genomic_DNA"/>
</dbReference>
<sequence>MPAGFTVYGNFHSQPAARVVLFLSMADTPFTYRHVDLKSKQQKSPEYLAISPFGRVPALRHGDLCLSESGVILTYLADRTGKFGGRNEVETLKLAQWISWMADVLLPLQRSRAIRRFGLDPNAKPFMDAASASGMTQLDAHLAGKNFVEGGRVTIADIFAFPFIDLAPEADVDLAAYPHIKAWYEGMLTLPGCRRQYDLMPQQDVG</sequence>
<comment type="similarity">
    <text evidence="1">Belongs to the GST superfamily.</text>
</comment>
<evidence type="ECO:0000259" key="3">
    <source>
        <dbReference type="PROSITE" id="PS50405"/>
    </source>
</evidence>
<dbReference type="InterPro" id="IPR004045">
    <property type="entry name" value="Glutathione_S-Trfase_N"/>
</dbReference>
<dbReference type="Gene3D" id="3.40.30.10">
    <property type="entry name" value="Glutaredoxin"/>
    <property type="match status" value="1"/>
</dbReference>
<dbReference type="InterPro" id="IPR036249">
    <property type="entry name" value="Thioredoxin-like_sf"/>
</dbReference>
<dbReference type="InterPro" id="IPR010987">
    <property type="entry name" value="Glutathione-S-Trfase_C-like"/>
</dbReference>
<protein>
    <submittedName>
        <fullName evidence="4">Glutathione S-transferase family protein</fullName>
    </submittedName>
</protein>
<evidence type="ECO:0000313" key="4">
    <source>
        <dbReference type="EMBL" id="NYZ18106.1"/>
    </source>
</evidence>
<feature type="domain" description="GST N-terminal" evidence="2">
    <location>
        <begin position="3"/>
        <end position="84"/>
    </location>
</feature>
<reference evidence="4 5" key="1">
    <citation type="submission" date="2020-05" db="EMBL/GenBank/DDBJ databases">
        <title>Azospirillum oleiclasticum sp. nov, a nitrogen-fixing and heavy crude oil-emulsifying bacterium isolated from the crude oil of Yumen Oilfield.</title>
        <authorList>
            <person name="Wu D."/>
            <person name="Cai M."/>
            <person name="Zhang X."/>
        </authorList>
    </citation>
    <scope>NUCLEOTIDE SEQUENCE [LARGE SCALE GENOMIC DNA]</scope>
    <source>
        <strain evidence="4 5">ROY-1-1-2</strain>
    </source>
</reference>
<dbReference type="PROSITE" id="PS50404">
    <property type="entry name" value="GST_NTER"/>
    <property type="match status" value="1"/>
</dbReference>
<gene>
    <name evidence="4" type="ORF">HND93_00155</name>
</gene>
<keyword evidence="5" id="KW-1185">Reference proteome</keyword>
<evidence type="ECO:0000256" key="1">
    <source>
        <dbReference type="RuleBase" id="RU003494"/>
    </source>
</evidence>
<dbReference type="InterPro" id="IPR004046">
    <property type="entry name" value="GST_C"/>
</dbReference>
<dbReference type="SFLD" id="SFLDS00019">
    <property type="entry name" value="Glutathione_Transferase_(cytos"/>
    <property type="match status" value="1"/>
</dbReference>
<dbReference type="SUPFAM" id="SSF52833">
    <property type="entry name" value="Thioredoxin-like"/>
    <property type="match status" value="1"/>
</dbReference>
<dbReference type="RefSeq" id="WP_180279879.1">
    <property type="nucleotide sequence ID" value="NZ_JABFDB010000001.1"/>
</dbReference>
<dbReference type="Proteomes" id="UP000584642">
    <property type="component" value="Unassembled WGS sequence"/>
</dbReference>
<evidence type="ECO:0000313" key="5">
    <source>
        <dbReference type="Proteomes" id="UP000584642"/>
    </source>
</evidence>
<accession>A0ABX2T1Z0</accession>
<organism evidence="4 5">
    <name type="scientific">Azospirillum oleiclasticum</name>
    <dbReference type="NCBI Taxonomy" id="2735135"/>
    <lineage>
        <taxon>Bacteria</taxon>
        <taxon>Pseudomonadati</taxon>
        <taxon>Pseudomonadota</taxon>
        <taxon>Alphaproteobacteria</taxon>
        <taxon>Rhodospirillales</taxon>
        <taxon>Azospirillaceae</taxon>
        <taxon>Azospirillum</taxon>
    </lineage>
</organism>
<evidence type="ECO:0000259" key="2">
    <source>
        <dbReference type="PROSITE" id="PS50404"/>
    </source>
</evidence>
<proteinExistence type="inferred from homology"/>
<dbReference type="SUPFAM" id="SSF47616">
    <property type="entry name" value="GST C-terminal domain-like"/>
    <property type="match status" value="1"/>
</dbReference>